<evidence type="ECO:0000313" key="6">
    <source>
        <dbReference type="Proteomes" id="UP001589788"/>
    </source>
</evidence>
<gene>
    <name evidence="5" type="ORF">ACFFRE_04235</name>
</gene>
<dbReference type="InterPro" id="IPR009057">
    <property type="entry name" value="Homeodomain-like_sf"/>
</dbReference>
<organism evidence="5 6">
    <name type="scientific">Aciditerrimonas ferrireducens</name>
    <dbReference type="NCBI Taxonomy" id="667306"/>
    <lineage>
        <taxon>Bacteria</taxon>
        <taxon>Bacillati</taxon>
        <taxon>Actinomycetota</taxon>
        <taxon>Acidimicrobiia</taxon>
        <taxon>Acidimicrobiales</taxon>
        <taxon>Acidimicrobiaceae</taxon>
        <taxon>Aciditerrimonas</taxon>
    </lineage>
</organism>
<reference evidence="5 6" key="1">
    <citation type="submission" date="2024-09" db="EMBL/GenBank/DDBJ databases">
        <authorList>
            <person name="Sun Q."/>
            <person name="Mori K."/>
        </authorList>
    </citation>
    <scope>NUCLEOTIDE SEQUENCE [LARGE SCALE GENOMIC DNA]</scope>
    <source>
        <strain evidence="5 6">JCM 15389</strain>
    </source>
</reference>
<dbReference type="Gene3D" id="1.10.10.60">
    <property type="entry name" value="Homeodomain-like"/>
    <property type="match status" value="1"/>
</dbReference>
<proteinExistence type="predicted"/>
<dbReference type="SMART" id="SM00342">
    <property type="entry name" value="HTH_ARAC"/>
    <property type="match status" value="1"/>
</dbReference>
<dbReference type="PANTHER" id="PTHR46796">
    <property type="entry name" value="HTH-TYPE TRANSCRIPTIONAL ACTIVATOR RHAS-RELATED"/>
    <property type="match status" value="1"/>
</dbReference>
<dbReference type="PROSITE" id="PS01124">
    <property type="entry name" value="HTH_ARAC_FAMILY_2"/>
    <property type="match status" value="1"/>
</dbReference>
<dbReference type="Pfam" id="PF12833">
    <property type="entry name" value="HTH_18"/>
    <property type="match status" value="1"/>
</dbReference>
<protein>
    <submittedName>
        <fullName evidence="5">Helix-turn-helix domain-containing protein</fullName>
    </submittedName>
</protein>
<comment type="caution">
    <text evidence="5">The sequence shown here is derived from an EMBL/GenBank/DDBJ whole genome shotgun (WGS) entry which is preliminary data.</text>
</comment>
<dbReference type="PANTHER" id="PTHR46796:SF14">
    <property type="entry name" value="TRANSCRIPTIONAL REGULATORY PROTEIN"/>
    <property type="match status" value="1"/>
</dbReference>
<dbReference type="SUPFAM" id="SSF46689">
    <property type="entry name" value="Homeodomain-like"/>
    <property type="match status" value="2"/>
</dbReference>
<dbReference type="Proteomes" id="UP001589788">
    <property type="component" value="Unassembled WGS sequence"/>
</dbReference>
<dbReference type="EMBL" id="JBHLYQ010000028">
    <property type="protein sequence ID" value="MFC0081364.1"/>
    <property type="molecule type" value="Genomic_DNA"/>
</dbReference>
<keyword evidence="3" id="KW-0804">Transcription</keyword>
<keyword evidence="2" id="KW-0238">DNA-binding</keyword>
<keyword evidence="6" id="KW-1185">Reference proteome</keyword>
<evidence type="ECO:0000256" key="1">
    <source>
        <dbReference type="ARBA" id="ARBA00023015"/>
    </source>
</evidence>
<dbReference type="RefSeq" id="WP_377788570.1">
    <property type="nucleotide sequence ID" value="NZ_JBHLYQ010000028.1"/>
</dbReference>
<feature type="domain" description="HTH araC/xylS-type" evidence="4">
    <location>
        <begin position="13"/>
        <end position="110"/>
    </location>
</feature>
<accession>A0ABV6C112</accession>
<evidence type="ECO:0000256" key="3">
    <source>
        <dbReference type="ARBA" id="ARBA00023163"/>
    </source>
</evidence>
<keyword evidence="1" id="KW-0805">Transcription regulation</keyword>
<sequence>MGRVDLEELGRLRRARDWIDRHSAEPLQVADMARVAAMSPAHFSRRFRATFGETPYAYLVRRRLARAQTLLRRGASVTEACLAVGWASVGSFSSRFHRLVGQPPTRWQGAAPAAWERLPCCVGREVAVARSGRIEEAGRGPGS</sequence>
<evidence type="ECO:0000313" key="5">
    <source>
        <dbReference type="EMBL" id="MFC0081364.1"/>
    </source>
</evidence>
<evidence type="ECO:0000259" key="4">
    <source>
        <dbReference type="PROSITE" id="PS01124"/>
    </source>
</evidence>
<dbReference type="InterPro" id="IPR050204">
    <property type="entry name" value="AraC_XylS_family_regulators"/>
</dbReference>
<name>A0ABV6C112_9ACTN</name>
<evidence type="ECO:0000256" key="2">
    <source>
        <dbReference type="ARBA" id="ARBA00023125"/>
    </source>
</evidence>
<dbReference type="InterPro" id="IPR018060">
    <property type="entry name" value="HTH_AraC"/>
</dbReference>